<dbReference type="RefSeq" id="WP_074698543.1">
    <property type="nucleotide sequence ID" value="NZ_FNKH01000001.1"/>
</dbReference>
<dbReference type="OrthoDB" id="3579809at2"/>
<dbReference type="EMBL" id="FNKH01000001">
    <property type="protein sequence ID" value="SDQ03651.1"/>
    <property type="molecule type" value="Genomic_DNA"/>
</dbReference>
<protein>
    <submittedName>
        <fullName evidence="1">Uncharacterized protein</fullName>
    </submittedName>
</protein>
<reference evidence="1 2" key="1">
    <citation type="submission" date="2016-10" db="EMBL/GenBank/DDBJ databases">
        <authorList>
            <person name="de Groot N.N."/>
        </authorList>
    </citation>
    <scope>NUCLEOTIDE SEQUENCE [LARGE SCALE GENOMIC DNA]</scope>
    <source>
        <strain evidence="1 2">DSM 20117</strain>
    </source>
</reference>
<accession>A0A1H0XLE6</accession>
<dbReference type="Proteomes" id="UP000181917">
    <property type="component" value="Unassembled WGS sequence"/>
</dbReference>
<evidence type="ECO:0000313" key="1">
    <source>
        <dbReference type="EMBL" id="SDQ03651.1"/>
    </source>
</evidence>
<dbReference type="STRING" id="37928.SAMN04489742_0135"/>
<name>A0A1H0XLE6_9MICC</name>
<proteinExistence type="predicted"/>
<sequence length="133" mass="14977">MSNDRPKLPPDLPDYIKTWEAYGSRHMWKQVLERGGHAAAAQTALDELPDIDALEALAANAAAVNLLVRRRWYVMQEAREDGATWEAIGKALGITKQGAQDYYRRQIENQEKYAADFHDADRARAALDGSHLQ</sequence>
<keyword evidence="2" id="KW-1185">Reference proteome</keyword>
<organism evidence="1 2">
    <name type="scientific">Crystallibacter crystallopoietes</name>
    <dbReference type="NCBI Taxonomy" id="37928"/>
    <lineage>
        <taxon>Bacteria</taxon>
        <taxon>Bacillati</taxon>
        <taxon>Actinomycetota</taxon>
        <taxon>Actinomycetes</taxon>
        <taxon>Micrococcales</taxon>
        <taxon>Micrococcaceae</taxon>
        <taxon>Crystallibacter</taxon>
    </lineage>
</organism>
<evidence type="ECO:0000313" key="2">
    <source>
        <dbReference type="Proteomes" id="UP000181917"/>
    </source>
</evidence>
<gene>
    <name evidence="1" type="ORF">SAMN04489742_0135</name>
</gene>
<dbReference type="AlphaFoldDB" id="A0A1H0XLE6"/>